<name>A0A927QGU8_9ACTN</name>
<keyword evidence="4" id="KW-0862">Zinc</keyword>
<sequence length="232" mass="24619">MDFILVPDCQVGRQVSPASDRISTKAAGLIEPFTVAIHAARRAKPGQGETAFVFGAGTIGTAAAIALKYLGCSQVMLVDLSDFRLRKASELGFDTCNSGTEDLAAKAAEVFGPARTISGPTADIDIFIEATGVDALVDTYLSMGKLFSRMVVVGVHQDPHPIDLAKLAYSQHSAIGSGGHQPEDVVTVMEIMESGRFDIESIITHEFPLDEIVKAIETAGDVHTALNVVVKY</sequence>
<evidence type="ECO:0000256" key="4">
    <source>
        <dbReference type="ARBA" id="ARBA00022833"/>
    </source>
</evidence>
<evidence type="ECO:0000256" key="3">
    <source>
        <dbReference type="ARBA" id="ARBA00022723"/>
    </source>
</evidence>
<dbReference type="SUPFAM" id="SSF51735">
    <property type="entry name" value="NAD(P)-binding Rossmann-fold domains"/>
    <property type="match status" value="1"/>
</dbReference>
<dbReference type="GeneID" id="79936752"/>
<organism evidence="7 8">
    <name type="scientific">Streptomyces caniscabiei</name>
    <dbReference type="NCBI Taxonomy" id="2746961"/>
    <lineage>
        <taxon>Bacteria</taxon>
        <taxon>Bacillati</taxon>
        <taxon>Actinomycetota</taxon>
        <taxon>Actinomycetes</taxon>
        <taxon>Kitasatosporales</taxon>
        <taxon>Streptomycetaceae</taxon>
        <taxon>Streptomyces</taxon>
    </lineage>
</organism>
<proteinExistence type="inferred from homology"/>
<gene>
    <name evidence="7" type="ORF">IHE70_25855</name>
</gene>
<dbReference type="Proteomes" id="UP000661025">
    <property type="component" value="Unassembled WGS sequence"/>
</dbReference>
<comment type="cofactor">
    <cofactor evidence="1">
        <name>Zn(2+)</name>
        <dbReference type="ChEBI" id="CHEBI:29105"/>
    </cofactor>
</comment>
<dbReference type="PANTHER" id="PTHR43161">
    <property type="entry name" value="SORBITOL DEHYDROGENASE"/>
    <property type="match status" value="1"/>
</dbReference>
<dbReference type="PANTHER" id="PTHR43161:SF23">
    <property type="entry name" value="(R,R)-BUTANEDIOL DEHYDROGENASE-RELATED"/>
    <property type="match status" value="1"/>
</dbReference>
<evidence type="ECO:0000256" key="5">
    <source>
        <dbReference type="ARBA" id="ARBA00023002"/>
    </source>
</evidence>
<dbReference type="EMBL" id="JACYXT010000011">
    <property type="protein sequence ID" value="MBD9726568.1"/>
    <property type="molecule type" value="Genomic_DNA"/>
</dbReference>
<feature type="domain" description="Alcohol dehydrogenase-like C-terminal" evidence="6">
    <location>
        <begin position="59"/>
        <end position="193"/>
    </location>
</feature>
<dbReference type="InterPro" id="IPR013149">
    <property type="entry name" value="ADH-like_C"/>
</dbReference>
<comment type="similarity">
    <text evidence="2">Belongs to the zinc-containing alcohol dehydrogenase family.</text>
</comment>
<dbReference type="Pfam" id="PF00107">
    <property type="entry name" value="ADH_zinc_N"/>
    <property type="match status" value="1"/>
</dbReference>
<protein>
    <submittedName>
        <fullName evidence="7">Zinc-binding dehydrogenase</fullName>
    </submittedName>
</protein>
<dbReference type="AlphaFoldDB" id="A0A927QGU8"/>
<evidence type="ECO:0000313" key="8">
    <source>
        <dbReference type="Proteomes" id="UP000661025"/>
    </source>
</evidence>
<evidence type="ECO:0000313" key="7">
    <source>
        <dbReference type="EMBL" id="MBD9726568.1"/>
    </source>
</evidence>
<dbReference type="InterPro" id="IPR036291">
    <property type="entry name" value="NAD(P)-bd_dom_sf"/>
</dbReference>
<dbReference type="GO" id="GO:0016491">
    <property type="term" value="F:oxidoreductase activity"/>
    <property type="evidence" value="ECO:0007669"/>
    <property type="project" value="UniProtKB-KW"/>
</dbReference>
<evidence type="ECO:0000256" key="1">
    <source>
        <dbReference type="ARBA" id="ARBA00001947"/>
    </source>
</evidence>
<evidence type="ECO:0000259" key="6">
    <source>
        <dbReference type="Pfam" id="PF00107"/>
    </source>
</evidence>
<reference evidence="7" key="1">
    <citation type="submission" date="2020-09" db="EMBL/GenBank/DDBJ databases">
        <title>Streptomyces canutascabiei sp. nov., which causes potato common scab and is distributed across the world.</title>
        <authorList>
            <person name="Nguyen H.P."/>
            <person name="Weisberg A.J."/>
            <person name="Chang J.H."/>
            <person name="Clarke C.R."/>
        </authorList>
    </citation>
    <scope>NUCLEOTIDE SEQUENCE</scope>
    <source>
        <strain evidence="7">ID-01-6.2a</strain>
    </source>
</reference>
<keyword evidence="5" id="KW-0560">Oxidoreductase</keyword>
<keyword evidence="3" id="KW-0479">Metal-binding</keyword>
<dbReference type="Gene3D" id="3.40.50.720">
    <property type="entry name" value="NAD(P)-binding Rossmann-like Domain"/>
    <property type="match status" value="1"/>
</dbReference>
<accession>A0A927QGU8</accession>
<dbReference type="RefSeq" id="WP_192363231.1">
    <property type="nucleotide sequence ID" value="NZ_CP119182.1"/>
</dbReference>
<dbReference type="GO" id="GO:0046872">
    <property type="term" value="F:metal ion binding"/>
    <property type="evidence" value="ECO:0007669"/>
    <property type="project" value="UniProtKB-KW"/>
</dbReference>
<comment type="caution">
    <text evidence="7">The sequence shown here is derived from an EMBL/GenBank/DDBJ whole genome shotgun (WGS) entry which is preliminary data.</text>
</comment>
<dbReference type="Gene3D" id="3.90.180.10">
    <property type="entry name" value="Medium-chain alcohol dehydrogenases, catalytic domain"/>
    <property type="match status" value="1"/>
</dbReference>
<evidence type="ECO:0000256" key="2">
    <source>
        <dbReference type="ARBA" id="ARBA00008072"/>
    </source>
</evidence>